<dbReference type="PANTHER" id="PTHR43403">
    <property type="entry name" value="NAD-SPECIFIC GLUTAMATE DEHYDROGENASE"/>
    <property type="match status" value="1"/>
</dbReference>
<dbReference type="InterPro" id="IPR049062">
    <property type="entry name" value="NAD_Glu_DH_ACT2"/>
</dbReference>
<organism evidence="6">
    <name type="scientific">freshwater metagenome</name>
    <dbReference type="NCBI Taxonomy" id="449393"/>
    <lineage>
        <taxon>unclassified sequences</taxon>
        <taxon>metagenomes</taxon>
        <taxon>ecological metagenomes</taxon>
    </lineage>
</organism>
<dbReference type="Pfam" id="PF21077">
    <property type="entry name" value="GDH_ACT3"/>
    <property type="match status" value="1"/>
</dbReference>
<gene>
    <name evidence="6" type="ORF">UFOPK3610_00386</name>
</gene>
<accession>A0A6J7GB96</accession>
<dbReference type="InterPro" id="IPR036291">
    <property type="entry name" value="NAD(P)-bd_dom_sf"/>
</dbReference>
<protein>
    <submittedName>
        <fullName evidence="6">Unannotated protein</fullName>
    </submittedName>
</protein>
<evidence type="ECO:0000259" key="2">
    <source>
        <dbReference type="Pfam" id="PF21074"/>
    </source>
</evidence>
<reference evidence="6" key="1">
    <citation type="submission" date="2020-05" db="EMBL/GenBank/DDBJ databases">
        <authorList>
            <person name="Chiriac C."/>
            <person name="Salcher M."/>
            <person name="Ghai R."/>
            <person name="Kavagutti S V."/>
        </authorList>
    </citation>
    <scope>NUCLEOTIDE SEQUENCE</scope>
</reference>
<dbReference type="InterPro" id="IPR049058">
    <property type="entry name" value="NAD_Glu_DH_HM2"/>
</dbReference>
<dbReference type="GO" id="GO:0004069">
    <property type="term" value="F:L-aspartate:2-oxoglutarate aminotransferase activity"/>
    <property type="evidence" value="ECO:0007669"/>
    <property type="project" value="InterPro"/>
</dbReference>
<dbReference type="GO" id="GO:0004352">
    <property type="term" value="F:glutamate dehydrogenase (NAD+) activity"/>
    <property type="evidence" value="ECO:0007669"/>
    <property type="project" value="InterPro"/>
</dbReference>
<dbReference type="InterPro" id="IPR007780">
    <property type="entry name" value="NAD_Glu_DH_bac"/>
</dbReference>
<dbReference type="Pfam" id="PF21075">
    <property type="entry name" value="GDH_ACT1"/>
    <property type="match status" value="1"/>
</dbReference>
<dbReference type="InterPro" id="IPR024727">
    <property type="entry name" value="NAD_Glu_DH_N_ACT1"/>
</dbReference>
<dbReference type="SUPFAM" id="SSF53223">
    <property type="entry name" value="Aminoacid dehydrogenase-like, N-terminal domain"/>
    <property type="match status" value="1"/>
</dbReference>
<dbReference type="InterPro" id="IPR049064">
    <property type="entry name" value="NAD_Glu_DH_ACT3"/>
</dbReference>
<dbReference type="PIRSF" id="PIRSF036761">
    <property type="entry name" value="GDH_Mll4104"/>
    <property type="match status" value="1"/>
</dbReference>
<proteinExistence type="predicted"/>
<evidence type="ECO:0000313" key="6">
    <source>
        <dbReference type="EMBL" id="CAB4905437.1"/>
    </source>
</evidence>
<dbReference type="GO" id="GO:0006538">
    <property type="term" value="P:L-glutamate catabolic process"/>
    <property type="evidence" value="ECO:0007669"/>
    <property type="project" value="InterPro"/>
</dbReference>
<dbReference type="SUPFAM" id="SSF51735">
    <property type="entry name" value="NAD(P)-binding Rossmann-fold domains"/>
    <property type="match status" value="1"/>
</dbReference>
<dbReference type="InterPro" id="IPR028971">
    <property type="entry name" value="NAD-GDH_cat"/>
</dbReference>
<name>A0A6J7GB96_9ZZZZ</name>
<dbReference type="Pfam" id="PF05088">
    <property type="entry name" value="Bac_GDH_CD"/>
    <property type="match status" value="1"/>
</dbReference>
<sequence length="1582" mass="174410">MNDRVTARFTALVDPADIANFSTDELADLIGGLRSTAGNRIPGSPNVKELRTQLGFDVLHITTDDMPFLVDSIVTALERMGRSIVVLFHPQFVVRRGNDGELVEICSEDADDPLPSGALTESWITVVLERDYSDHPANVVDAIHAVLVSVRQTVVDWPAMRGRAHVIASDLRAAPPTGVSLDDASEAADLLDWLLDDHLTFLGYRQYELRGVDGEDVLDPVPGSGLGLLHQYEPAPSTSFSSLPPVVRAKARETELLVLTKSNARSPVHRSTHMDYFGIKIFDSAGAVAGEHRFLGLLTSSANAASIRETPVIRRRAEAVANALNVTAASHYGRDLENFLETYPRDELFATSDDELVVIASGVLQMQNRRQTRLFTRSDAYGRFVTCLVYLPRDRYTTQVRMKISDVLQGEIGGVSVDFTARVTESPTARLDYVVRLPQGSTVPTIKYSELESKVAAVTRSWWDDFCAIAVRDIPEGEVGEFLRAFEGAFPESYKEDYSPAAGVRDARTIFGLVDGRLDLELADSGGAQDRTSHFRIIALGRPMSLTRVLPMLQHLGVEVRDEHPYEIECNDDRLAAILNFGLEALPTPFPKAETLPARFRAAFRAAWDGRSDSDALNGLIIKGGLEWREVVVLRAYVRHLRQGSLPFGLDYLERALLQHPAICALLIELFHARMRPSGGDTRETHAVLKDIASALDAVQSLDDDRILRCVLEQIQATLRTNFYSQDFGGRARVAFGLKMNPRDLAHLPAPRPMFEMWVYSPRVEGVHLRFGLVARGGLRWSDRPEDFRTEVLGLVKAQEVKNAIIVPVGAKGGFLAKRLPDPLVDRDAWMEEGRAAYREFVSALLSMTDNLVDGEVVPPADVLRHDGDDPYLVVAADKGTATFSDLANSIAAEYGFWLGDAFASGGSHGYDHKRMGITARGAWESVKRHFREMEVNTQTQDFTVVGIGDMSGDVFGNGMLLSPHIRLVAAFDHRDIFIDPKPDPIASIAERQRLFELPRSTWQDYDSTVISEGGGVYSRSAKSIDLSVEARQILGIEHSDPMVPTDVIRAILAAPVDLLWNGGVGTYVRSRLESDADVGDKSNDSIRICGHELRCRVVAEGGNLGFTQLGRIEAARAGVRLNTDAIDNSAGVDTSDHEVNLKILLDGEVRAGRLDQEERNVLLQLMTADVAELVLDDNYRQNLTLGNARAQAPGLLAVHQRFIRQLEREQVLNRRLERLPDDEQIAALRAGGLGLSGPELAVLLAYSKISLTAALNASAIADDPWFGSVLERYFPSLCVEKFGPRLVEHPLRRSIISTVACNDLLNLGGISFVFLVMEESGATAEEAVRAASVAMSVFEIPQLRTAINELDNLVPTATQVALHLELRRMLERSTRWFLQTRGGSLNVGQQISDFAPLVQTYRDRVVAALRGNEALRLQGNIDAFMDGGAPEPLSRRIASLLDVYTLLDIRDLCVRTGETPDSAIELYFALSERFVVDRMLLMITALPRDDHWSSQARQALRVDLYGVLAALTESVSRSTSTQFTCDERIDLWEAEHASGIARTRLTLDQVVDQGPDIATLSVALRVLRNLVSQTATSNAPR</sequence>
<feature type="domain" description="NAD-glutamate dehydrogenase ACT3" evidence="5">
    <location>
        <begin position="518"/>
        <end position="585"/>
    </location>
</feature>
<evidence type="ECO:0000259" key="5">
    <source>
        <dbReference type="Pfam" id="PF21077"/>
    </source>
</evidence>
<dbReference type="InterPro" id="IPR046346">
    <property type="entry name" value="Aminoacid_DH-like_N_sf"/>
</dbReference>
<dbReference type="Pfam" id="PF21078">
    <property type="entry name" value="GDH_HM3"/>
    <property type="match status" value="1"/>
</dbReference>
<feature type="domain" description="NAD-glutamate dehydrogenase ACT2" evidence="4">
    <location>
        <begin position="373"/>
        <end position="462"/>
    </location>
</feature>
<dbReference type="Pfam" id="PF21076">
    <property type="entry name" value="GDH_ACT2"/>
    <property type="match status" value="1"/>
</dbReference>
<feature type="domain" description="NAD-glutamate dehydrogenase N-terminal ACT1" evidence="3">
    <location>
        <begin position="8"/>
        <end position="132"/>
    </location>
</feature>
<dbReference type="InterPro" id="IPR049056">
    <property type="entry name" value="NAD_Glu_DH_HM3"/>
</dbReference>
<evidence type="ECO:0000259" key="3">
    <source>
        <dbReference type="Pfam" id="PF21075"/>
    </source>
</evidence>
<dbReference type="Pfam" id="PF21073">
    <property type="entry name" value="GDH_HM1"/>
    <property type="match status" value="1"/>
</dbReference>
<dbReference type="Gene3D" id="3.40.50.720">
    <property type="entry name" value="NAD(P)-binding Rossmann-like Domain"/>
    <property type="match status" value="1"/>
</dbReference>
<evidence type="ECO:0000259" key="4">
    <source>
        <dbReference type="Pfam" id="PF21076"/>
    </source>
</evidence>
<dbReference type="Pfam" id="PF21074">
    <property type="entry name" value="GDH_C"/>
    <property type="match status" value="1"/>
</dbReference>
<feature type="domain" description="NAD-glutamate dehydrogenase catalytic" evidence="1">
    <location>
        <begin position="692"/>
        <end position="1187"/>
    </location>
</feature>
<dbReference type="InterPro" id="IPR048381">
    <property type="entry name" value="GDH_C"/>
</dbReference>
<feature type="domain" description="NAD-specific glutamate dehydrogenase C-terminal" evidence="2">
    <location>
        <begin position="1233"/>
        <end position="1569"/>
    </location>
</feature>
<evidence type="ECO:0000259" key="1">
    <source>
        <dbReference type="Pfam" id="PF05088"/>
    </source>
</evidence>
<dbReference type="EMBL" id="CAFBMR010000008">
    <property type="protein sequence ID" value="CAB4905437.1"/>
    <property type="molecule type" value="Genomic_DNA"/>
</dbReference>
<dbReference type="Pfam" id="PF21079">
    <property type="entry name" value="GDH_HM2"/>
    <property type="match status" value="1"/>
</dbReference>
<dbReference type="PANTHER" id="PTHR43403:SF1">
    <property type="entry name" value="NAD-SPECIFIC GLUTAMATE DEHYDROGENASE"/>
    <property type="match status" value="1"/>
</dbReference>
<dbReference type="InterPro" id="IPR049059">
    <property type="entry name" value="NAD_Glu_DH_HM1"/>
</dbReference>